<evidence type="ECO:0000313" key="1">
    <source>
        <dbReference type="EMBL" id="GAG37343.1"/>
    </source>
</evidence>
<name>X0XL11_9ZZZZ</name>
<organism evidence="1">
    <name type="scientific">marine sediment metagenome</name>
    <dbReference type="NCBI Taxonomy" id="412755"/>
    <lineage>
        <taxon>unclassified sequences</taxon>
        <taxon>metagenomes</taxon>
        <taxon>ecological metagenomes</taxon>
    </lineage>
</organism>
<accession>X0XL11</accession>
<feature type="non-terminal residue" evidence="1">
    <location>
        <position position="39"/>
    </location>
</feature>
<gene>
    <name evidence="1" type="ORF">S01H1_67279</name>
</gene>
<reference evidence="1" key="1">
    <citation type="journal article" date="2014" name="Front. Microbiol.">
        <title>High frequency of phylogenetically diverse reductive dehalogenase-homologous genes in deep subseafloor sedimentary metagenomes.</title>
        <authorList>
            <person name="Kawai M."/>
            <person name="Futagami T."/>
            <person name="Toyoda A."/>
            <person name="Takaki Y."/>
            <person name="Nishi S."/>
            <person name="Hori S."/>
            <person name="Arai W."/>
            <person name="Tsubouchi T."/>
            <person name="Morono Y."/>
            <person name="Uchiyama I."/>
            <person name="Ito T."/>
            <person name="Fujiyama A."/>
            <person name="Inagaki F."/>
            <person name="Takami H."/>
        </authorList>
    </citation>
    <scope>NUCLEOTIDE SEQUENCE</scope>
    <source>
        <strain evidence="1">Expedition CK06-06</strain>
    </source>
</reference>
<dbReference type="AlphaFoldDB" id="X0XL11"/>
<comment type="caution">
    <text evidence="1">The sequence shown here is derived from an EMBL/GenBank/DDBJ whole genome shotgun (WGS) entry which is preliminary data.</text>
</comment>
<protein>
    <submittedName>
        <fullName evidence="1">Uncharacterized protein</fullName>
    </submittedName>
</protein>
<sequence length="39" mass="4323">MPKRLRTADPGFEEAFKVFLTEKREASADVNAAVAEILT</sequence>
<dbReference type="EMBL" id="BARS01044548">
    <property type="protein sequence ID" value="GAG37343.1"/>
    <property type="molecule type" value="Genomic_DNA"/>
</dbReference>
<proteinExistence type="predicted"/>